<organism evidence="12 13">
    <name type="scientific">Centaurea solstitialis</name>
    <name type="common">yellow star-thistle</name>
    <dbReference type="NCBI Taxonomy" id="347529"/>
    <lineage>
        <taxon>Eukaryota</taxon>
        <taxon>Viridiplantae</taxon>
        <taxon>Streptophyta</taxon>
        <taxon>Embryophyta</taxon>
        <taxon>Tracheophyta</taxon>
        <taxon>Spermatophyta</taxon>
        <taxon>Magnoliopsida</taxon>
        <taxon>eudicotyledons</taxon>
        <taxon>Gunneridae</taxon>
        <taxon>Pentapetalae</taxon>
        <taxon>asterids</taxon>
        <taxon>campanulids</taxon>
        <taxon>Asterales</taxon>
        <taxon>Asteraceae</taxon>
        <taxon>Carduoideae</taxon>
        <taxon>Cardueae</taxon>
        <taxon>Centaureinae</taxon>
        <taxon>Centaurea</taxon>
    </lineage>
</organism>
<evidence type="ECO:0000256" key="10">
    <source>
        <dbReference type="SAM" id="MobiDB-lite"/>
    </source>
</evidence>
<accession>A0AA38U4K9</accession>
<evidence type="ECO:0000256" key="6">
    <source>
        <dbReference type="ARBA" id="ARBA00023163"/>
    </source>
</evidence>
<dbReference type="EMBL" id="JARYMX010000002">
    <property type="protein sequence ID" value="KAJ9563037.1"/>
    <property type="molecule type" value="Genomic_DNA"/>
</dbReference>
<name>A0AA38U4K9_9ASTR</name>
<dbReference type="GO" id="GO:0005634">
    <property type="term" value="C:nucleus"/>
    <property type="evidence" value="ECO:0007669"/>
    <property type="project" value="UniProtKB-SubCell"/>
</dbReference>
<keyword evidence="1 9" id="KW-0479">Metal-binding</keyword>
<comment type="function">
    <text evidence="9">Transcription factor that binds specifically to a 5'-AA[AG]G-3' consensus core sequence.</text>
</comment>
<dbReference type="GO" id="GO:0003700">
    <property type="term" value="F:DNA-binding transcription factor activity"/>
    <property type="evidence" value="ECO:0007669"/>
    <property type="project" value="UniProtKB-UniRule"/>
</dbReference>
<keyword evidence="6 9" id="KW-0804">Transcription</keyword>
<dbReference type="InterPro" id="IPR003851">
    <property type="entry name" value="Znf_Dof"/>
</dbReference>
<keyword evidence="4 9" id="KW-0805">Transcription regulation</keyword>
<evidence type="ECO:0000256" key="9">
    <source>
        <dbReference type="RuleBase" id="RU369094"/>
    </source>
</evidence>
<keyword evidence="5 8" id="KW-0238">DNA-binding</keyword>
<evidence type="ECO:0000259" key="11">
    <source>
        <dbReference type="PROSITE" id="PS50884"/>
    </source>
</evidence>
<evidence type="ECO:0000313" key="12">
    <source>
        <dbReference type="EMBL" id="KAJ9563037.1"/>
    </source>
</evidence>
<proteinExistence type="predicted"/>
<feature type="domain" description="Dof-type" evidence="11">
    <location>
        <begin position="19"/>
        <end position="73"/>
    </location>
</feature>
<keyword evidence="7 8" id="KW-0539">Nucleus</keyword>
<dbReference type="GO" id="GO:0003677">
    <property type="term" value="F:DNA binding"/>
    <property type="evidence" value="ECO:0007669"/>
    <property type="project" value="UniProtKB-UniRule"/>
</dbReference>
<evidence type="ECO:0000256" key="1">
    <source>
        <dbReference type="ARBA" id="ARBA00022723"/>
    </source>
</evidence>
<reference evidence="12" key="1">
    <citation type="submission" date="2023-03" db="EMBL/GenBank/DDBJ databases">
        <title>Chromosome-scale reference genome and RAD-based genetic map of yellow starthistle (Centaurea solstitialis) reveal putative structural variation and QTLs associated with invader traits.</title>
        <authorList>
            <person name="Reatini B."/>
            <person name="Cang F.A."/>
            <person name="Jiang Q."/>
            <person name="Mckibben M.T.W."/>
            <person name="Barker M.S."/>
            <person name="Rieseberg L.H."/>
            <person name="Dlugosch K.M."/>
        </authorList>
    </citation>
    <scope>NUCLEOTIDE SEQUENCE</scope>
    <source>
        <strain evidence="12">CAN-66</strain>
        <tissue evidence="12">Leaf</tissue>
    </source>
</reference>
<evidence type="ECO:0000256" key="5">
    <source>
        <dbReference type="ARBA" id="ARBA00023125"/>
    </source>
</evidence>
<evidence type="ECO:0000256" key="7">
    <source>
        <dbReference type="ARBA" id="ARBA00023242"/>
    </source>
</evidence>
<dbReference type="PROSITE" id="PS01361">
    <property type="entry name" value="ZF_DOF_1"/>
    <property type="match status" value="1"/>
</dbReference>
<evidence type="ECO:0000256" key="3">
    <source>
        <dbReference type="ARBA" id="ARBA00022833"/>
    </source>
</evidence>
<protein>
    <recommendedName>
        <fullName evidence="9">Dof zinc finger protein</fullName>
    </recommendedName>
</protein>
<evidence type="ECO:0000313" key="13">
    <source>
        <dbReference type="Proteomes" id="UP001172457"/>
    </source>
</evidence>
<keyword evidence="3 9" id="KW-0862">Zinc</keyword>
<dbReference type="PANTHER" id="PTHR31992">
    <property type="entry name" value="DOF ZINC FINGER PROTEIN DOF1.4-RELATED"/>
    <property type="match status" value="1"/>
</dbReference>
<evidence type="ECO:0000256" key="2">
    <source>
        <dbReference type="ARBA" id="ARBA00022771"/>
    </source>
</evidence>
<dbReference type="PROSITE" id="PS50884">
    <property type="entry name" value="ZF_DOF_2"/>
    <property type="match status" value="1"/>
</dbReference>
<dbReference type="AlphaFoldDB" id="A0AA38U4K9"/>
<dbReference type="Proteomes" id="UP001172457">
    <property type="component" value="Chromosome 2"/>
</dbReference>
<dbReference type="GO" id="GO:0008270">
    <property type="term" value="F:zinc ion binding"/>
    <property type="evidence" value="ECO:0007669"/>
    <property type="project" value="UniProtKB-KW"/>
</dbReference>
<comment type="caution">
    <text evidence="12">The sequence shown here is derived from an EMBL/GenBank/DDBJ whole genome shotgun (WGS) entry which is preliminary data.</text>
</comment>
<evidence type="ECO:0000256" key="4">
    <source>
        <dbReference type="ARBA" id="ARBA00023015"/>
    </source>
</evidence>
<dbReference type="Pfam" id="PF02701">
    <property type="entry name" value="Zn_ribbon_Dof"/>
    <property type="match status" value="1"/>
</dbReference>
<gene>
    <name evidence="12" type="ORF">OSB04_008197</name>
</gene>
<keyword evidence="2 8" id="KW-0863">Zinc-finger</keyword>
<evidence type="ECO:0000256" key="8">
    <source>
        <dbReference type="PROSITE-ProRule" id="PRU00071"/>
    </source>
</evidence>
<dbReference type="InterPro" id="IPR045174">
    <property type="entry name" value="Dof"/>
</dbReference>
<keyword evidence="13" id="KW-1185">Reference proteome</keyword>
<dbReference type="PANTHER" id="PTHR31992:SF281">
    <property type="entry name" value="DOF ZINC FINGER PROTEIN"/>
    <property type="match status" value="1"/>
</dbReference>
<sequence length="283" mass="31230">MNPKDAGRQSHQPPSFPPPSCPRCSSGRTKFCYYNNYSVSQPRYFCKDCRRYWTHGGALRNIPSGGTSRKRVRIDNPTTRNLLSSPPPLPLAWSLGSSADNPCGTALCGQRAVPEGQYQYQYPQYQKGTGIALATSSISRGTFRPRETMQFFNDDDYINQTHFKFSPRGDQFGVVSVGFKGGAPPPPPPPVPSTPVVVPEVFQLDNLYEFGFPLLQRGPQHPPPPPTVWGSQNVGVNNARTTVSGSNYFGSVGRDPNAGAHVVNIQEWSELNDMDNEGDPFQY</sequence>
<feature type="region of interest" description="Disordered" evidence="10">
    <location>
        <begin position="1"/>
        <end position="23"/>
    </location>
</feature>
<comment type="subcellular location">
    <subcellularLocation>
        <location evidence="8 9">Nucleus</location>
    </subcellularLocation>
</comment>